<protein>
    <recommendedName>
        <fullName evidence="8">Protein-S-isoprenylcysteine O-methyltransferase Ste14</fullName>
    </recommendedName>
</protein>
<dbReference type="Proteomes" id="UP000644693">
    <property type="component" value="Unassembled WGS sequence"/>
</dbReference>
<dbReference type="GO" id="GO:0012505">
    <property type="term" value="C:endomembrane system"/>
    <property type="evidence" value="ECO:0007669"/>
    <property type="project" value="UniProtKB-SubCell"/>
</dbReference>
<dbReference type="Gene3D" id="1.20.120.1630">
    <property type="match status" value="1"/>
</dbReference>
<dbReference type="AlphaFoldDB" id="A0A918XJV4"/>
<evidence type="ECO:0000256" key="4">
    <source>
        <dbReference type="ARBA" id="ARBA00023136"/>
    </source>
</evidence>
<feature type="transmembrane region" description="Helical" evidence="5">
    <location>
        <begin position="42"/>
        <end position="62"/>
    </location>
</feature>
<dbReference type="PROSITE" id="PS50244">
    <property type="entry name" value="S5A_REDUCTASE"/>
    <property type="match status" value="1"/>
</dbReference>
<keyword evidence="4 5" id="KW-0472">Membrane</keyword>
<evidence type="ECO:0000256" key="1">
    <source>
        <dbReference type="ARBA" id="ARBA00004127"/>
    </source>
</evidence>
<evidence type="ECO:0000256" key="3">
    <source>
        <dbReference type="ARBA" id="ARBA00022989"/>
    </source>
</evidence>
<accession>A0A918XJV4</accession>
<comment type="subcellular location">
    <subcellularLocation>
        <location evidence="1">Endomembrane system</location>
        <topology evidence="1">Multi-pass membrane protein</topology>
    </subcellularLocation>
</comment>
<sequence>MVPQAPKTWWRVKVAAGALLIALLVVHFVFGGQLSALSLPRWLGQSLVLLGAGITLFHYRLLQHGTGGPVPRLVSQGGLFRWVRHPMYLGDALLYLGLALLIPGFASTIVLLTGWYALYRQADSEDQAMAEYFANDFEQWKSRTGLMLPVLSGRRTVGK</sequence>
<gene>
    <name evidence="6" type="ORF">GCM10007053_22570</name>
</gene>
<dbReference type="InterPro" id="IPR007318">
    <property type="entry name" value="Phopholipid_MeTrfase"/>
</dbReference>
<evidence type="ECO:0000313" key="6">
    <source>
        <dbReference type="EMBL" id="GHD35543.1"/>
    </source>
</evidence>
<dbReference type="EMBL" id="BMYM01000002">
    <property type="protein sequence ID" value="GHD35543.1"/>
    <property type="molecule type" value="Genomic_DNA"/>
</dbReference>
<evidence type="ECO:0008006" key="8">
    <source>
        <dbReference type="Google" id="ProtNLM"/>
    </source>
</evidence>
<feature type="transmembrane region" description="Helical" evidence="5">
    <location>
        <begin position="12"/>
        <end position="30"/>
    </location>
</feature>
<reference evidence="6" key="2">
    <citation type="submission" date="2020-09" db="EMBL/GenBank/DDBJ databases">
        <authorList>
            <person name="Sun Q."/>
            <person name="Kim S."/>
        </authorList>
    </citation>
    <scope>NUCLEOTIDE SEQUENCE</scope>
    <source>
        <strain evidence="6">KCTC 23430</strain>
    </source>
</reference>
<keyword evidence="3 5" id="KW-1133">Transmembrane helix</keyword>
<proteinExistence type="predicted"/>
<keyword evidence="2 5" id="KW-0812">Transmembrane</keyword>
<dbReference type="Pfam" id="PF04191">
    <property type="entry name" value="PEMT"/>
    <property type="match status" value="1"/>
</dbReference>
<feature type="transmembrane region" description="Helical" evidence="5">
    <location>
        <begin position="92"/>
        <end position="119"/>
    </location>
</feature>
<name>A0A918XJV4_9GAMM</name>
<evidence type="ECO:0000256" key="2">
    <source>
        <dbReference type="ARBA" id="ARBA00022692"/>
    </source>
</evidence>
<dbReference type="RefSeq" id="WP_189477902.1">
    <property type="nucleotide sequence ID" value="NZ_BMYM01000002.1"/>
</dbReference>
<evidence type="ECO:0000256" key="5">
    <source>
        <dbReference type="SAM" id="Phobius"/>
    </source>
</evidence>
<comment type="caution">
    <text evidence="6">The sequence shown here is derived from an EMBL/GenBank/DDBJ whole genome shotgun (WGS) entry which is preliminary data.</text>
</comment>
<evidence type="ECO:0000313" key="7">
    <source>
        <dbReference type="Proteomes" id="UP000644693"/>
    </source>
</evidence>
<organism evidence="6 7">
    <name type="scientific">Parahalioglobus pacificus</name>
    <dbReference type="NCBI Taxonomy" id="930806"/>
    <lineage>
        <taxon>Bacteria</taxon>
        <taxon>Pseudomonadati</taxon>
        <taxon>Pseudomonadota</taxon>
        <taxon>Gammaproteobacteria</taxon>
        <taxon>Cellvibrionales</taxon>
        <taxon>Halieaceae</taxon>
        <taxon>Parahalioglobus</taxon>
    </lineage>
</organism>
<reference evidence="6" key="1">
    <citation type="journal article" date="2014" name="Int. J. Syst. Evol. Microbiol.">
        <title>Complete genome sequence of Corynebacterium casei LMG S-19264T (=DSM 44701T), isolated from a smear-ripened cheese.</title>
        <authorList>
            <consortium name="US DOE Joint Genome Institute (JGI-PGF)"/>
            <person name="Walter F."/>
            <person name="Albersmeier A."/>
            <person name="Kalinowski J."/>
            <person name="Ruckert C."/>
        </authorList>
    </citation>
    <scope>NUCLEOTIDE SEQUENCE</scope>
    <source>
        <strain evidence="6">KCTC 23430</strain>
    </source>
</reference>
<keyword evidence="7" id="KW-1185">Reference proteome</keyword>